<comment type="subcellular location">
    <subcellularLocation>
        <location evidence="1">Cell membrane</location>
        <topology evidence="1">Multi-pass membrane protein</topology>
    </subcellularLocation>
</comment>
<evidence type="ECO:0000256" key="3">
    <source>
        <dbReference type="ARBA" id="ARBA00022692"/>
    </source>
</evidence>
<evidence type="ECO:0000256" key="1">
    <source>
        <dbReference type="ARBA" id="ARBA00004651"/>
    </source>
</evidence>
<feature type="transmembrane region" description="Helical" evidence="6">
    <location>
        <begin position="312"/>
        <end position="331"/>
    </location>
</feature>
<accession>A0A1H3INH8</accession>
<name>A0A1H3INH8_9BACI</name>
<dbReference type="Proteomes" id="UP000198935">
    <property type="component" value="Unassembled WGS sequence"/>
</dbReference>
<gene>
    <name evidence="8" type="ORF">SAMN05421736_101883</name>
</gene>
<keyword evidence="5 6" id="KW-0472">Membrane</keyword>
<dbReference type="GO" id="GO:0140359">
    <property type="term" value="F:ABC-type transporter activity"/>
    <property type="evidence" value="ECO:0007669"/>
    <property type="project" value="InterPro"/>
</dbReference>
<evidence type="ECO:0000256" key="4">
    <source>
        <dbReference type="ARBA" id="ARBA00022989"/>
    </source>
</evidence>
<dbReference type="PANTHER" id="PTHR30294">
    <property type="entry name" value="MEMBRANE COMPONENT OF ABC TRANSPORTER YHHJ-RELATED"/>
    <property type="match status" value="1"/>
</dbReference>
<dbReference type="GO" id="GO:0005886">
    <property type="term" value="C:plasma membrane"/>
    <property type="evidence" value="ECO:0007669"/>
    <property type="project" value="UniProtKB-SubCell"/>
</dbReference>
<dbReference type="Pfam" id="PF12698">
    <property type="entry name" value="ABC2_membrane_3"/>
    <property type="match status" value="1"/>
</dbReference>
<dbReference type="STRING" id="1503961.SAMN05421736_101883"/>
<feature type="transmembrane region" description="Helical" evidence="6">
    <location>
        <begin position="275"/>
        <end position="300"/>
    </location>
</feature>
<feature type="transmembrane region" description="Helical" evidence="6">
    <location>
        <begin position="337"/>
        <end position="355"/>
    </location>
</feature>
<proteinExistence type="predicted"/>
<keyword evidence="4 6" id="KW-1133">Transmembrane helix</keyword>
<organism evidence="8 9">
    <name type="scientific">Evansella caseinilytica</name>
    <dbReference type="NCBI Taxonomy" id="1503961"/>
    <lineage>
        <taxon>Bacteria</taxon>
        <taxon>Bacillati</taxon>
        <taxon>Bacillota</taxon>
        <taxon>Bacilli</taxon>
        <taxon>Bacillales</taxon>
        <taxon>Bacillaceae</taxon>
        <taxon>Evansella</taxon>
    </lineage>
</organism>
<dbReference type="EMBL" id="FNPI01000001">
    <property type="protein sequence ID" value="SDY29393.1"/>
    <property type="molecule type" value="Genomic_DNA"/>
</dbReference>
<evidence type="ECO:0000256" key="2">
    <source>
        <dbReference type="ARBA" id="ARBA00022475"/>
    </source>
</evidence>
<protein>
    <submittedName>
        <fullName evidence="8">ABC-2 type transport system permease protein</fullName>
    </submittedName>
</protein>
<keyword evidence="2" id="KW-1003">Cell membrane</keyword>
<feature type="domain" description="ABC-2 type transporter transmembrane" evidence="7">
    <location>
        <begin position="19"/>
        <end position="386"/>
    </location>
</feature>
<evidence type="ECO:0000256" key="6">
    <source>
        <dbReference type="SAM" id="Phobius"/>
    </source>
</evidence>
<dbReference type="InterPro" id="IPR051449">
    <property type="entry name" value="ABC-2_transporter_component"/>
</dbReference>
<keyword evidence="3 6" id="KW-0812">Transmembrane</keyword>
<feature type="transmembrane region" description="Helical" evidence="6">
    <location>
        <begin position="231"/>
        <end position="255"/>
    </location>
</feature>
<dbReference type="AlphaFoldDB" id="A0A1H3INH8"/>
<reference evidence="9" key="1">
    <citation type="submission" date="2016-10" db="EMBL/GenBank/DDBJ databases">
        <authorList>
            <person name="Varghese N."/>
            <person name="Submissions S."/>
        </authorList>
    </citation>
    <scope>NUCLEOTIDE SEQUENCE [LARGE SCALE GENOMIC DNA]</scope>
    <source>
        <strain evidence="9">SP</strain>
    </source>
</reference>
<dbReference type="OrthoDB" id="9768837at2"/>
<dbReference type="PANTHER" id="PTHR30294:SF29">
    <property type="entry name" value="MULTIDRUG ABC TRANSPORTER PERMEASE YBHS-RELATED"/>
    <property type="match status" value="1"/>
</dbReference>
<feature type="transmembrane region" description="Helical" evidence="6">
    <location>
        <begin position="20"/>
        <end position="42"/>
    </location>
</feature>
<sequence length="416" mass="45590">MNNFWTTVAHTAGRRIKSKAFVWSTLTMVLLIILLTNLPSIIDKFSGDEGDNPAVAVVDMTESVGGIAEMLASTAEGMFHYESYPDNQLDAALEAARKDEYDYVLALSGDIENLQAAFYGSGTDFTVSMDVNHDVQRVKEALVTNELGFNEEELAVIYSPISFNELPLSENGEVQTEETYFQAYWMVYALVFIIYMVVLTFGSMIATEVATEKSSRVMELIVSSINPVTQMFGKIIGIGLAGMINLLAIAGAAIIGSYISGEEFIKNIFSEMVDISLIVYALLLIILGYFVYGGVAAMLGALVSRAEEVNQAIQPLVFLAVIALFISVVGLNTPDTIFIQVLSYVPFFTPQLLFLRIGMGTVPTWEMIVIFAILIVSAILINLVAARIYKGGVLMYGKFSFKDGIKQAFALTKKEN</sequence>
<feature type="transmembrane region" description="Helical" evidence="6">
    <location>
        <begin position="367"/>
        <end position="389"/>
    </location>
</feature>
<dbReference type="InterPro" id="IPR013525">
    <property type="entry name" value="ABC2_TM"/>
</dbReference>
<keyword evidence="9" id="KW-1185">Reference proteome</keyword>
<evidence type="ECO:0000313" key="9">
    <source>
        <dbReference type="Proteomes" id="UP000198935"/>
    </source>
</evidence>
<evidence type="ECO:0000313" key="8">
    <source>
        <dbReference type="EMBL" id="SDY29393.1"/>
    </source>
</evidence>
<evidence type="ECO:0000259" key="7">
    <source>
        <dbReference type="Pfam" id="PF12698"/>
    </source>
</evidence>
<feature type="transmembrane region" description="Helical" evidence="6">
    <location>
        <begin position="185"/>
        <end position="210"/>
    </location>
</feature>
<evidence type="ECO:0000256" key="5">
    <source>
        <dbReference type="ARBA" id="ARBA00023136"/>
    </source>
</evidence>